<evidence type="ECO:0000256" key="2">
    <source>
        <dbReference type="SAM" id="MobiDB-lite"/>
    </source>
</evidence>
<evidence type="ECO:0000313" key="4">
    <source>
        <dbReference type="Proteomes" id="UP000708148"/>
    </source>
</evidence>
<organism evidence="3 4">
    <name type="scientific">Ostreobium quekettii</name>
    <dbReference type="NCBI Taxonomy" id="121088"/>
    <lineage>
        <taxon>Eukaryota</taxon>
        <taxon>Viridiplantae</taxon>
        <taxon>Chlorophyta</taxon>
        <taxon>core chlorophytes</taxon>
        <taxon>Ulvophyceae</taxon>
        <taxon>TCBD clade</taxon>
        <taxon>Bryopsidales</taxon>
        <taxon>Ostreobineae</taxon>
        <taxon>Ostreobiaceae</taxon>
        <taxon>Ostreobium</taxon>
    </lineage>
</organism>
<feature type="compositionally biased region" description="Low complexity" evidence="2">
    <location>
        <begin position="1229"/>
        <end position="1259"/>
    </location>
</feature>
<dbReference type="Proteomes" id="UP000708148">
    <property type="component" value="Unassembled WGS sequence"/>
</dbReference>
<gene>
    <name evidence="3" type="ORF">OSTQU699_LOCUS9601</name>
</gene>
<feature type="region of interest" description="Disordered" evidence="2">
    <location>
        <begin position="1073"/>
        <end position="1102"/>
    </location>
</feature>
<dbReference type="PANTHER" id="PTHR39063">
    <property type="entry name" value="ORAL-FACIAL-DIGITAL SYNDROME 1 PROTEIN HOMOLOG"/>
    <property type="match status" value="1"/>
</dbReference>
<comment type="caution">
    <text evidence="3">The sequence shown here is derived from an EMBL/GenBank/DDBJ whole genome shotgun (WGS) entry which is preliminary data.</text>
</comment>
<accession>A0A8S1JHT9</accession>
<dbReference type="GO" id="GO:0036064">
    <property type="term" value="C:ciliary basal body"/>
    <property type="evidence" value="ECO:0007669"/>
    <property type="project" value="TreeGrafter"/>
</dbReference>
<feature type="compositionally biased region" description="Basic and acidic residues" evidence="2">
    <location>
        <begin position="684"/>
        <end position="696"/>
    </location>
</feature>
<feature type="coiled-coil region" evidence="1">
    <location>
        <begin position="286"/>
        <end position="320"/>
    </location>
</feature>
<feature type="coiled-coil region" evidence="1">
    <location>
        <begin position="477"/>
        <end position="504"/>
    </location>
</feature>
<evidence type="ECO:0000256" key="1">
    <source>
        <dbReference type="SAM" id="Coils"/>
    </source>
</evidence>
<feature type="region of interest" description="Disordered" evidence="2">
    <location>
        <begin position="1012"/>
        <end position="1037"/>
    </location>
</feature>
<feature type="compositionally biased region" description="Polar residues" evidence="2">
    <location>
        <begin position="724"/>
        <end position="737"/>
    </location>
</feature>
<sequence>MPGDAAPMGQGARGTGASDFRQRLYEQLKSTGVVNKLKTQLRSQLLTHLQRQQTACITHSQTYRPATLAEKAMHCIVAEYLSSIHCHYTLSVFSSETGVGEKDTSFSWPELLQIFGVPEGNALWMAVMNGFKVKQQVQDCILDERNCVHASFLARTLGAMQTLCSPKQATKKMQHAHTAPMLPGSLLCGEEQGVGCAVAEFRASMKQVGNQAVEGQQLGCNHNDVDAATAGAAEHIALTTELEAQRKHMNQLRCCHIAELEDREQRAADRIASQRHGLERLAYEHRQRILREEEHIKKRREDLEGELKTRQEAIRLHEQQVLERERRILLQEQELNRRWVESGRSQGQSCLGVRHKVEEELVHQLDQVAADKVQLEKARMQLQHVASQEKAQLLACKEQLHEAEAMLEAEHAKAATLASNEVPLVKQVDGLRQEVARLNCELAVAVTGATIQTPEQRASTLPHECSSPAPHGGDCHVHALTLEIRQHRAAVKKLQSTVKKLERAKCRLADDLEAAEDRGCYWKGRAEETEALLDEAIEARGGAVQRVEELGVKLCHAERDASEARVRLERVSQELSVLKRSETRRAPPAADNRREGVPAPTLAHTVANLHLPWQLPSMNKVCAISPPRSSLLSTAPGNDAFTQPGRAARNLCEVSDFWPYRVDQLNREEEGLALQLKEFKRRVEAGRRASSRDIARLKRRTQKLRRRAGRSPTRPGGGRPEFLTDTNAPSSPSSVMTEDSPLVACAHWPVASPCRPVPLDLTNAIKHAAQRPGRHDGVGATAQPHPDVPAAVDDPGRHSAELRSHQVECARDGVPNGAMLEVAPGPVSSCQGQVMPTLRHSADLAHDQSPNDTPDSGQETQTMVASGQSPVVRIHMVTLPSAHTAPDVVGAVECAAIAPISAAEGDGHGRSCEEDAKMVRHASTSVRAQHGGTTEHSTRLPLQENPLLVTKLEAPSQRNVTAKEEHIAANSETQTRGTEPGTVEASSPQNCWGFNCGEAIEDVSTAAREAHLEQEGQVSVEREGLPHSRTTGSYFPNLGDPQALLAPLGTRGLSASNGLNGASAPHSIRAEELDPGQETPCHGTPPQLPGSERDTLGPMWDSAWRGPAIRKAEHPAADSNLAGSSKVCSDPPLDADWFSDGSQVCPVEATRGEPTQCDPANMAGESKDDLKEAGNKAQVVCTAPPILTAPAVHEAQEAVHCNSGDDADLRSVARTSSAMSEPTIEESGEGSSTGSLSATAERGGSSSGSSLPPELGSTGAVSVGSISGDGMTQMEIEGGDADF</sequence>
<dbReference type="GO" id="GO:0005576">
    <property type="term" value="C:extracellular region"/>
    <property type="evidence" value="ECO:0007669"/>
    <property type="project" value="GOC"/>
</dbReference>
<dbReference type="GO" id="GO:0060287">
    <property type="term" value="P:epithelial cilium movement involved in determination of left/right asymmetry"/>
    <property type="evidence" value="ECO:0007669"/>
    <property type="project" value="TreeGrafter"/>
</dbReference>
<feature type="region of interest" description="Disordered" evidence="2">
    <location>
        <begin position="959"/>
        <end position="987"/>
    </location>
</feature>
<feature type="region of interest" description="Disordered" evidence="2">
    <location>
        <begin position="684"/>
        <end position="737"/>
    </location>
</feature>
<dbReference type="OrthoDB" id="437790at2759"/>
<feature type="compositionally biased region" description="Basic residues" evidence="2">
    <location>
        <begin position="697"/>
        <end position="709"/>
    </location>
</feature>
<dbReference type="PANTHER" id="PTHR39063:SF1">
    <property type="entry name" value="OFD1 CENTRIOLE AND CENTRIOLAR SATELLITE PROTEIN"/>
    <property type="match status" value="1"/>
</dbReference>
<name>A0A8S1JHT9_9CHLO</name>
<protein>
    <recommendedName>
        <fullName evidence="5">LisH domain-containing protein</fullName>
    </recommendedName>
</protein>
<keyword evidence="1" id="KW-0175">Coiled coil</keyword>
<feature type="compositionally biased region" description="Basic and acidic residues" evidence="2">
    <location>
        <begin position="1012"/>
        <end position="1026"/>
    </location>
</feature>
<evidence type="ECO:0000313" key="3">
    <source>
        <dbReference type="EMBL" id="CAD7704246.1"/>
    </source>
</evidence>
<proteinExistence type="predicted"/>
<dbReference type="InterPro" id="IPR055289">
    <property type="entry name" value="OFD1"/>
</dbReference>
<dbReference type="EMBL" id="CAJHUC010002716">
    <property type="protein sequence ID" value="CAD7704246.1"/>
    <property type="molecule type" value="Genomic_DNA"/>
</dbReference>
<reference evidence="3" key="1">
    <citation type="submission" date="2020-12" db="EMBL/GenBank/DDBJ databases">
        <authorList>
            <person name="Iha C."/>
        </authorList>
    </citation>
    <scope>NUCLEOTIDE SEQUENCE</scope>
</reference>
<feature type="region of interest" description="Disordered" evidence="2">
    <location>
        <begin position="1214"/>
        <end position="1283"/>
    </location>
</feature>
<keyword evidence="4" id="KW-1185">Reference proteome</keyword>
<evidence type="ECO:0008006" key="5">
    <source>
        <dbReference type="Google" id="ProtNLM"/>
    </source>
</evidence>